<keyword evidence="3" id="KW-1185">Reference proteome</keyword>
<feature type="transmembrane region" description="Helical" evidence="1">
    <location>
        <begin position="332"/>
        <end position="357"/>
    </location>
</feature>
<keyword evidence="1" id="KW-0812">Transmembrane</keyword>
<accession>A0A9W4XKJ6</accession>
<sequence>MPRITPSRAVKILTRLWLVMLIAYCFLPINPVTITERDSYISTALNAGQSIVTTYPSEFNYTNKDPDSSRPRPVIRWQLQFEATATGRTKLNLHLDKTIIPLTDISEGAYGSFSKAPFHSDGYTPFFGPIFEIEIPTADAHPFSLPWFPEADKVLLQDTAWNGVSQSTFCVIVPSPFEVQIWNGQLVQELFSKAMAVNGLPDFQHVSKESDAYKKQLMYLELADDEETLVKRDDVLRSTYQALRQLYSTSNVVSLFAAFSSELYFGPPRTSSPETRTVALRIRNGELPSQSLPVRRLLAYPVTFAYVAFAMIVYWILFVIPEKIAFFFGDYGYIIGPIVLVILISSSLLYLVVFGLWVRAGRPAFVEWSENHAYLKHGWRYASYLLGARRTELIKHRWTSDREEKGIGFEGVEDWVRASEKSSVRGSREKTEFQNPMVVIQEPTISLPKPTFAKVQDGKGRGNGMT</sequence>
<gene>
    <name evidence="2" type="ORF">PDIGIT_LOCUS4958</name>
</gene>
<evidence type="ECO:0000313" key="3">
    <source>
        <dbReference type="Proteomes" id="UP001152607"/>
    </source>
</evidence>
<organism evidence="2 3">
    <name type="scientific">Periconia digitata</name>
    <dbReference type="NCBI Taxonomy" id="1303443"/>
    <lineage>
        <taxon>Eukaryota</taxon>
        <taxon>Fungi</taxon>
        <taxon>Dikarya</taxon>
        <taxon>Ascomycota</taxon>
        <taxon>Pezizomycotina</taxon>
        <taxon>Dothideomycetes</taxon>
        <taxon>Pleosporomycetidae</taxon>
        <taxon>Pleosporales</taxon>
        <taxon>Massarineae</taxon>
        <taxon>Periconiaceae</taxon>
        <taxon>Periconia</taxon>
    </lineage>
</organism>
<evidence type="ECO:0000256" key="1">
    <source>
        <dbReference type="SAM" id="Phobius"/>
    </source>
</evidence>
<feature type="transmembrane region" description="Helical" evidence="1">
    <location>
        <begin position="12"/>
        <end position="29"/>
    </location>
</feature>
<evidence type="ECO:0000313" key="2">
    <source>
        <dbReference type="EMBL" id="CAI6331929.1"/>
    </source>
</evidence>
<reference evidence="2" key="1">
    <citation type="submission" date="2023-01" db="EMBL/GenBank/DDBJ databases">
        <authorList>
            <person name="Van Ghelder C."/>
            <person name="Rancurel C."/>
        </authorList>
    </citation>
    <scope>NUCLEOTIDE SEQUENCE</scope>
    <source>
        <strain evidence="2">CNCM I-4278</strain>
    </source>
</reference>
<dbReference type="EMBL" id="CAOQHR010000003">
    <property type="protein sequence ID" value="CAI6331929.1"/>
    <property type="molecule type" value="Genomic_DNA"/>
</dbReference>
<dbReference type="Proteomes" id="UP001152607">
    <property type="component" value="Unassembled WGS sequence"/>
</dbReference>
<dbReference type="AlphaFoldDB" id="A0A9W4XKJ6"/>
<dbReference type="OrthoDB" id="4225365at2759"/>
<feature type="transmembrane region" description="Helical" evidence="1">
    <location>
        <begin position="297"/>
        <end position="320"/>
    </location>
</feature>
<protein>
    <submittedName>
        <fullName evidence="2">Uncharacterized protein</fullName>
    </submittedName>
</protein>
<proteinExistence type="predicted"/>
<comment type="caution">
    <text evidence="2">The sequence shown here is derived from an EMBL/GenBank/DDBJ whole genome shotgun (WGS) entry which is preliminary data.</text>
</comment>
<name>A0A9W4XKJ6_9PLEO</name>
<keyword evidence="1" id="KW-0472">Membrane</keyword>
<keyword evidence="1" id="KW-1133">Transmembrane helix</keyword>